<dbReference type="InterPro" id="IPR000568">
    <property type="entry name" value="ATP_synth_F0_asu"/>
</dbReference>
<evidence type="ECO:0000256" key="6">
    <source>
        <dbReference type="ARBA" id="ARBA00022781"/>
    </source>
</evidence>
<dbReference type="GO" id="GO:0042777">
    <property type="term" value="P:proton motive force-driven plasma membrane ATP synthesis"/>
    <property type="evidence" value="ECO:0007669"/>
    <property type="project" value="TreeGrafter"/>
</dbReference>
<evidence type="ECO:0000256" key="10">
    <source>
        <dbReference type="ARBA" id="ARBA00023310"/>
    </source>
</evidence>
<dbReference type="AlphaFoldDB" id="A0A4R6QA30"/>
<dbReference type="InterPro" id="IPR023011">
    <property type="entry name" value="ATP_synth_F0_asu_AS"/>
</dbReference>
<feature type="transmembrane region" description="Helical" evidence="11">
    <location>
        <begin position="180"/>
        <end position="206"/>
    </location>
</feature>
<dbReference type="RefSeq" id="WP_133527771.1">
    <property type="nucleotide sequence ID" value="NZ_CALCQM010000007.1"/>
</dbReference>
<evidence type="ECO:0000256" key="11">
    <source>
        <dbReference type="HAMAP-Rule" id="MF_01393"/>
    </source>
</evidence>
<dbReference type="Proteomes" id="UP000295500">
    <property type="component" value="Unassembled WGS sequence"/>
</dbReference>
<dbReference type="InterPro" id="IPR035908">
    <property type="entry name" value="F0_ATP_A_sf"/>
</dbReference>
<dbReference type="PANTHER" id="PTHR42823">
    <property type="entry name" value="ATP SYNTHASE SUBUNIT A, CHLOROPLASTIC"/>
    <property type="match status" value="1"/>
</dbReference>
<proteinExistence type="inferred from homology"/>
<sequence length="265" mass="29407">MNLNELGARIIVYFGSSGKFFLSESTCYAIILAVILAAVGIWLGSNLQAVPKGKQVLVELFVGWIYKFTEENLGKEFARSFAPYFGTLILWLVCANSLGLIGLRPITADVSITAGLAALSFVLIQYNAIRHLGIGGRLSEMRDPFSFMIIMDLISDLTFPVTLALRLFGNIFGGMIVVDLWLNLMSTISATFCPVPILRCVTVIPLNLFFDMFEPVIQGYIFTVLTAINLRRGMEGTSPETLERRRKSKEKRLAKHQAKQLEQAG</sequence>
<keyword evidence="7 11" id="KW-1133">Transmembrane helix</keyword>
<evidence type="ECO:0000256" key="8">
    <source>
        <dbReference type="ARBA" id="ARBA00023065"/>
    </source>
</evidence>
<dbReference type="Gene3D" id="1.20.120.220">
    <property type="entry name" value="ATP synthase, F0 complex, subunit A"/>
    <property type="match status" value="1"/>
</dbReference>
<accession>A0A4R6QA30</accession>
<evidence type="ECO:0000313" key="12">
    <source>
        <dbReference type="EMBL" id="TDP58947.1"/>
    </source>
</evidence>
<feature type="transmembrane region" description="Helical" evidence="11">
    <location>
        <begin position="212"/>
        <end position="230"/>
    </location>
</feature>
<evidence type="ECO:0000256" key="4">
    <source>
        <dbReference type="ARBA" id="ARBA00022547"/>
    </source>
</evidence>
<dbReference type="OrthoDB" id="9789241at2"/>
<feature type="transmembrane region" description="Helical" evidence="11">
    <location>
        <begin position="81"/>
        <end position="103"/>
    </location>
</feature>
<evidence type="ECO:0000256" key="9">
    <source>
        <dbReference type="ARBA" id="ARBA00023136"/>
    </source>
</evidence>
<name>A0A4R6QA30_9FIRM</name>
<comment type="subcellular location">
    <subcellularLocation>
        <location evidence="11">Cell membrane</location>
        <topology evidence="11">Multi-pass membrane protein</topology>
    </subcellularLocation>
    <subcellularLocation>
        <location evidence="1">Membrane</location>
        <topology evidence="1">Multi-pass membrane protein</topology>
    </subcellularLocation>
</comment>
<feature type="transmembrane region" description="Helical" evidence="11">
    <location>
        <begin position="21"/>
        <end position="43"/>
    </location>
</feature>
<evidence type="ECO:0000256" key="3">
    <source>
        <dbReference type="ARBA" id="ARBA00022448"/>
    </source>
</evidence>
<organism evidence="12 13">
    <name type="scientific">Aminicella lysinilytica</name>
    <dbReference type="NCBI Taxonomy" id="433323"/>
    <lineage>
        <taxon>Bacteria</taxon>
        <taxon>Bacillati</taxon>
        <taxon>Bacillota</taxon>
        <taxon>Clostridia</taxon>
        <taxon>Peptostreptococcales</taxon>
        <taxon>Anaerovoracaceae</taxon>
        <taxon>Aminicella</taxon>
    </lineage>
</organism>
<dbReference type="SUPFAM" id="SSF81336">
    <property type="entry name" value="F1F0 ATP synthase subunit A"/>
    <property type="match status" value="1"/>
</dbReference>
<dbReference type="PANTHER" id="PTHR42823:SF3">
    <property type="entry name" value="ATP SYNTHASE SUBUNIT A, CHLOROPLASTIC"/>
    <property type="match status" value="1"/>
</dbReference>
<dbReference type="HAMAP" id="MF_01393">
    <property type="entry name" value="ATP_synth_a_bact"/>
    <property type="match status" value="1"/>
</dbReference>
<gene>
    <name evidence="11" type="primary">atpB</name>
    <name evidence="12" type="ORF">EV211_10517</name>
</gene>
<comment type="similarity">
    <text evidence="2 11">Belongs to the ATPase A chain family.</text>
</comment>
<feature type="transmembrane region" description="Helical" evidence="11">
    <location>
        <begin position="149"/>
        <end position="168"/>
    </location>
</feature>
<keyword evidence="4 11" id="KW-0138">CF(0)</keyword>
<keyword evidence="3 11" id="KW-0813">Transport</keyword>
<keyword evidence="8 11" id="KW-0406">Ion transport</keyword>
<evidence type="ECO:0000256" key="1">
    <source>
        <dbReference type="ARBA" id="ARBA00004141"/>
    </source>
</evidence>
<evidence type="ECO:0000256" key="5">
    <source>
        <dbReference type="ARBA" id="ARBA00022692"/>
    </source>
</evidence>
<dbReference type="GO" id="GO:0005886">
    <property type="term" value="C:plasma membrane"/>
    <property type="evidence" value="ECO:0007669"/>
    <property type="project" value="UniProtKB-SubCell"/>
</dbReference>
<dbReference type="InterPro" id="IPR045082">
    <property type="entry name" value="ATP_syn_F0_a_bact/chloroplast"/>
</dbReference>
<comment type="function">
    <text evidence="11">Key component of the proton channel; it plays a direct role in the translocation of protons across the membrane.</text>
</comment>
<dbReference type="GO" id="GO:0046933">
    <property type="term" value="F:proton-transporting ATP synthase activity, rotational mechanism"/>
    <property type="evidence" value="ECO:0007669"/>
    <property type="project" value="UniProtKB-UniRule"/>
</dbReference>
<protein>
    <recommendedName>
        <fullName evidence="11">ATP synthase subunit a</fullName>
    </recommendedName>
    <alternativeName>
        <fullName evidence="11">ATP synthase F0 sector subunit a</fullName>
    </alternativeName>
    <alternativeName>
        <fullName evidence="11">F-ATPase subunit 6</fullName>
    </alternativeName>
</protein>
<dbReference type="GO" id="GO:0045259">
    <property type="term" value="C:proton-transporting ATP synthase complex"/>
    <property type="evidence" value="ECO:0007669"/>
    <property type="project" value="UniProtKB-KW"/>
</dbReference>
<dbReference type="PROSITE" id="PS00449">
    <property type="entry name" value="ATPASE_A"/>
    <property type="match status" value="1"/>
</dbReference>
<keyword evidence="9 11" id="KW-0472">Membrane</keyword>
<reference evidence="12 13" key="1">
    <citation type="submission" date="2019-03" db="EMBL/GenBank/DDBJ databases">
        <title>Genomic Encyclopedia of Type Strains, Phase IV (KMG-IV): sequencing the most valuable type-strain genomes for metagenomic binning, comparative biology and taxonomic classification.</title>
        <authorList>
            <person name="Goeker M."/>
        </authorList>
    </citation>
    <scope>NUCLEOTIDE SEQUENCE [LARGE SCALE GENOMIC DNA]</scope>
    <source>
        <strain evidence="12 13">DSM 28287</strain>
    </source>
</reference>
<keyword evidence="5 11" id="KW-0812">Transmembrane</keyword>
<keyword evidence="6 11" id="KW-0375">Hydrogen ion transport</keyword>
<dbReference type="CDD" id="cd00310">
    <property type="entry name" value="ATP-synt_Fo_a_6"/>
    <property type="match status" value="1"/>
</dbReference>
<comment type="caution">
    <text evidence="12">The sequence shown here is derived from an EMBL/GenBank/DDBJ whole genome shotgun (WGS) entry which is preliminary data.</text>
</comment>
<dbReference type="EMBL" id="SNXO01000005">
    <property type="protein sequence ID" value="TDP58947.1"/>
    <property type="molecule type" value="Genomic_DNA"/>
</dbReference>
<feature type="transmembrane region" description="Helical" evidence="11">
    <location>
        <begin position="110"/>
        <end position="129"/>
    </location>
</feature>
<keyword evidence="13" id="KW-1185">Reference proteome</keyword>
<evidence type="ECO:0000256" key="2">
    <source>
        <dbReference type="ARBA" id="ARBA00006810"/>
    </source>
</evidence>
<dbReference type="PRINTS" id="PR00123">
    <property type="entry name" value="ATPASEA"/>
</dbReference>
<dbReference type="Pfam" id="PF00119">
    <property type="entry name" value="ATP-synt_A"/>
    <property type="match status" value="1"/>
</dbReference>
<keyword evidence="10 11" id="KW-0066">ATP synthesis</keyword>
<keyword evidence="11" id="KW-1003">Cell membrane</keyword>
<evidence type="ECO:0000313" key="13">
    <source>
        <dbReference type="Proteomes" id="UP000295500"/>
    </source>
</evidence>
<evidence type="ECO:0000256" key="7">
    <source>
        <dbReference type="ARBA" id="ARBA00022989"/>
    </source>
</evidence>